<reference evidence="2" key="1">
    <citation type="submission" date="2021-12" db="EMBL/GenBank/DDBJ databases">
        <authorList>
            <person name="Zaccaron A."/>
            <person name="Stergiopoulos I."/>
        </authorList>
    </citation>
    <scope>NUCLEOTIDE SEQUENCE</scope>
    <source>
        <strain evidence="2">Race5_Kim</strain>
    </source>
</reference>
<sequence length="284" mass="32755">MTRTSRARKTARKQKTAVDKARKQKAADYKAWALKQKVATQQAATRLNGRKRIAAMSVVPPWHQGTHFFELPQEVQNMIFGFAYPPEQKSWHTNRLSWGFLQRGPSLPNINEAFGAVHHSINPLLVCKAWFESAAEVWVQSHGLLKLRLLTRFLAKGHPECWTGITCHGAPFLTKLVWSVRPKDLRTLSEVRAWEKLLAEDELSITELYEILLRSTEFDSVELSIPPGLFRYCRDREDRMMILRSNVKSLESLLASRIQAHKPFEEHEIPEDPYQIGTFLVQNK</sequence>
<dbReference type="RefSeq" id="XP_047760797.1">
    <property type="nucleotide sequence ID" value="XM_047903970.1"/>
</dbReference>
<accession>A0A9Q8LF66</accession>
<feature type="region of interest" description="Disordered" evidence="1">
    <location>
        <begin position="1"/>
        <end position="22"/>
    </location>
</feature>
<keyword evidence="3" id="KW-1185">Reference proteome</keyword>
<organism evidence="2 3">
    <name type="scientific">Passalora fulva</name>
    <name type="common">Tomato leaf mold</name>
    <name type="synonym">Cladosporium fulvum</name>
    <dbReference type="NCBI Taxonomy" id="5499"/>
    <lineage>
        <taxon>Eukaryota</taxon>
        <taxon>Fungi</taxon>
        <taxon>Dikarya</taxon>
        <taxon>Ascomycota</taxon>
        <taxon>Pezizomycotina</taxon>
        <taxon>Dothideomycetes</taxon>
        <taxon>Dothideomycetidae</taxon>
        <taxon>Mycosphaerellales</taxon>
        <taxon>Mycosphaerellaceae</taxon>
        <taxon>Fulvia</taxon>
    </lineage>
</organism>
<feature type="compositionally biased region" description="Basic residues" evidence="1">
    <location>
        <begin position="1"/>
        <end position="15"/>
    </location>
</feature>
<gene>
    <name evidence="2" type="ORF">CLAFUR5_04822</name>
</gene>
<dbReference type="KEGG" id="ffu:CLAFUR5_04822"/>
<dbReference type="AlphaFoldDB" id="A0A9Q8LF66"/>
<evidence type="ECO:0000256" key="1">
    <source>
        <dbReference type="SAM" id="MobiDB-lite"/>
    </source>
</evidence>
<proteinExistence type="predicted"/>
<name>A0A9Q8LF66_PASFU</name>
<reference evidence="2" key="2">
    <citation type="journal article" date="2022" name="Microb. Genom.">
        <title>A chromosome-scale genome assembly of the tomato pathogen Cladosporium fulvum reveals a compartmentalized genome architecture and the presence of a dispensable chromosome.</title>
        <authorList>
            <person name="Zaccaron A.Z."/>
            <person name="Chen L.H."/>
            <person name="Samaras A."/>
            <person name="Stergiopoulos I."/>
        </authorList>
    </citation>
    <scope>NUCLEOTIDE SEQUENCE</scope>
    <source>
        <strain evidence="2">Race5_Kim</strain>
    </source>
</reference>
<protein>
    <submittedName>
        <fullName evidence="2">Uncharacterized protein</fullName>
    </submittedName>
</protein>
<evidence type="ECO:0000313" key="2">
    <source>
        <dbReference type="EMBL" id="UJO16431.1"/>
    </source>
</evidence>
<dbReference type="EMBL" id="CP090166">
    <property type="protein sequence ID" value="UJO16431.1"/>
    <property type="molecule type" value="Genomic_DNA"/>
</dbReference>
<dbReference type="Proteomes" id="UP000756132">
    <property type="component" value="Chromosome 4"/>
</dbReference>
<evidence type="ECO:0000313" key="3">
    <source>
        <dbReference type="Proteomes" id="UP000756132"/>
    </source>
</evidence>
<dbReference type="GeneID" id="71984700"/>